<gene>
    <name evidence="1" type="ORF">GSPATT00016215001</name>
</gene>
<dbReference type="OrthoDB" id="296936at2759"/>
<dbReference type="EMBL" id="CT868407">
    <property type="protein sequence ID" value="CAK81389.1"/>
    <property type="molecule type" value="Genomic_DNA"/>
</dbReference>
<dbReference type="Proteomes" id="UP000000600">
    <property type="component" value="Unassembled WGS sequence"/>
</dbReference>
<dbReference type="AlphaFoldDB" id="A0DEC2"/>
<sequence length="245" mass="29254">MNQTTPKSSGINYASKCCCYQELRKQKSKETTIPKSMSNNLKFDIQQNHQYGILKHRSTSQHNIHEHVQSQQQIQLFEQYFNQSKHLLPFIEFVTKQIQYHTQPIQINANIFKNGQRRWDDEKRRILNELNQCKEDNCLLQSEIHELKRQKNTISKQCENLQVIIVQERLGKQQKHHHFYKFQELTKNIHVPTQETISSLTDERFESNETSLDSSLSNDDHHHPNQLFELLKTGKHRYQFSKKLN</sequence>
<dbReference type="GeneID" id="5034562"/>
<reference evidence="1 2" key="1">
    <citation type="journal article" date="2006" name="Nature">
        <title>Global trends of whole-genome duplications revealed by the ciliate Paramecium tetraurelia.</title>
        <authorList>
            <consortium name="Genoscope"/>
            <person name="Aury J.-M."/>
            <person name="Jaillon O."/>
            <person name="Duret L."/>
            <person name="Noel B."/>
            <person name="Jubin C."/>
            <person name="Porcel B.M."/>
            <person name="Segurens B."/>
            <person name="Daubin V."/>
            <person name="Anthouard V."/>
            <person name="Aiach N."/>
            <person name="Arnaiz O."/>
            <person name="Billaut A."/>
            <person name="Beisson J."/>
            <person name="Blanc I."/>
            <person name="Bouhouche K."/>
            <person name="Camara F."/>
            <person name="Duharcourt S."/>
            <person name="Guigo R."/>
            <person name="Gogendeau D."/>
            <person name="Katinka M."/>
            <person name="Keller A.-M."/>
            <person name="Kissmehl R."/>
            <person name="Klotz C."/>
            <person name="Koll F."/>
            <person name="Le Moue A."/>
            <person name="Lepere C."/>
            <person name="Malinsky S."/>
            <person name="Nowacki M."/>
            <person name="Nowak J.K."/>
            <person name="Plattner H."/>
            <person name="Poulain J."/>
            <person name="Ruiz F."/>
            <person name="Serrano V."/>
            <person name="Zagulski M."/>
            <person name="Dessen P."/>
            <person name="Betermier M."/>
            <person name="Weissenbach J."/>
            <person name="Scarpelli C."/>
            <person name="Schachter V."/>
            <person name="Sperling L."/>
            <person name="Meyer E."/>
            <person name="Cohen J."/>
            <person name="Wincker P."/>
        </authorList>
    </citation>
    <scope>NUCLEOTIDE SEQUENCE [LARGE SCALE GENOMIC DNA]</scope>
    <source>
        <strain evidence="1 2">Stock d4-2</strain>
    </source>
</reference>
<accession>A0DEC2</accession>
<dbReference type="HOGENOM" id="CLU_1135370_0_0_1"/>
<evidence type="ECO:0000313" key="1">
    <source>
        <dbReference type="EMBL" id="CAK81389.1"/>
    </source>
</evidence>
<keyword evidence="2" id="KW-1185">Reference proteome</keyword>
<dbReference type="KEGG" id="ptm:GSPATT00016215001"/>
<protein>
    <submittedName>
        <fullName evidence="1">Uncharacterized protein</fullName>
    </submittedName>
</protein>
<proteinExistence type="predicted"/>
<dbReference type="RefSeq" id="XP_001448786.1">
    <property type="nucleotide sequence ID" value="XM_001448749.1"/>
</dbReference>
<evidence type="ECO:0000313" key="2">
    <source>
        <dbReference type="Proteomes" id="UP000000600"/>
    </source>
</evidence>
<dbReference type="InParanoid" id="A0DEC2"/>
<dbReference type="OMA" id="CKEDNCL"/>
<name>A0DEC2_PARTE</name>
<organism evidence="1 2">
    <name type="scientific">Paramecium tetraurelia</name>
    <dbReference type="NCBI Taxonomy" id="5888"/>
    <lineage>
        <taxon>Eukaryota</taxon>
        <taxon>Sar</taxon>
        <taxon>Alveolata</taxon>
        <taxon>Ciliophora</taxon>
        <taxon>Intramacronucleata</taxon>
        <taxon>Oligohymenophorea</taxon>
        <taxon>Peniculida</taxon>
        <taxon>Parameciidae</taxon>
        <taxon>Paramecium</taxon>
    </lineage>
</organism>